<gene>
    <name evidence="6" type="ORF">METZ01_LOCUS376672</name>
</gene>
<comment type="cofactor">
    <cofactor evidence="1">
        <name>Zn(2+)</name>
        <dbReference type="ChEBI" id="CHEBI:29105"/>
    </cofactor>
</comment>
<reference evidence="6" key="1">
    <citation type="submission" date="2018-05" db="EMBL/GenBank/DDBJ databases">
        <authorList>
            <person name="Lanie J.A."/>
            <person name="Ng W.-L."/>
            <person name="Kazmierczak K.M."/>
            <person name="Andrzejewski T.M."/>
            <person name="Davidsen T.M."/>
            <person name="Wayne K.J."/>
            <person name="Tettelin H."/>
            <person name="Glass J.I."/>
            <person name="Rusch D."/>
            <person name="Podicherti R."/>
            <person name="Tsui H.-C.T."/>
            <person name="Winkler M.E."/>
        </authorList>
    </citation>
    <scope>NUCLEOTIDE SEQUENCE</scope>
</reference>
<dbReference type="EMBL" id="UINC01138087">
    <property type="protein sequence ID" value="SVD23818.1"/>
    <property type="molecule type" value="Genomic_DNA"/>
</dbReference>
<name>A0A382TQS8_9ZZZZ</name>
<organism evidence="6">
    <name type="scientific">marine metagenome</name>
    <dbReference type="NCBI Taxonomy" id="408172"/>
    <lineage>
        <taxon>unclassified sequences</taxon>
        <taxon>metagenomes</taxon>
        <taxon>ecological metagenomes</taxon>
    </lineage>
</organism>
<feature type="non-terminal residue" evidence="6">
    <location>
        <position position="113"/>
    </location>
</feature>
<accession>A0A382TQS8</accession>
<keyword evidence="2" id="KW-0479">Metal-binding</keyword>
<dbReference type="Pfam" id="PF00753">
    <property type="entry name" value="Lactamase_B"/>
    <property type="match status" value="1"/>
</dbReference>
<dbReference type="PANTHER" id="PTHR46233:SF3">
    <property type="entry name" value="HYDROXYACYLGLUTATHIONE HYDROLASE GLOC"/>
    <property type="match status" value="1"/>
</dbReference>
<evidence type="ECO:0000259" key="5">
    <source>
        <dbReference type="Pfam" id="PF00753"/>
    </source>
</evidence>
<dbReference type="GO" id="GO:0016787">
    <property type="term" value="F:hydrolase activity"/>
    <property type="evidence" value="ECO:0007669"/>
    <property type="project" value="UniProtKB-KW"/>
</dbReference>
<evidence type="ECO:0000256" key="3">
    <source>
        <dbReference type="ARBA" id="ARBA00022801"/>
    </source>
</evidence>
<keyword evidence="4" id="KW-0862">Zinc</keyword>
<dbReference type="GO" id="GO:0046872">
    <property type="term" value="F:metal ion binding"/>
    <property type="evidence" value="ECO:0007669"/>
    <property type="project" value="UniProtKB-KW"/>
</dbReference>
<evidence type="ECO:0000256" key="4">
    <source>
        <dbReference type="ARBA" id="ARBA00022833"/>
    </source>
</evidence>
<evidence type="ECO:0000256" key="2">
    <source>
        <dbReference type="ARBA" id="ARBA00022723"/>
    </source>
</evidence>
<sequence>MTKLNESIEMHDLKLEKVFITHTHFDHIQFLSDILYQFPQVQLCGYEKPEIKLSNHYRKLIHHEIISLGSEMITSLHTPGHYPDSLCFWNKKNNSLFTGDTMFVGRTGRTVDT</sequence>
<dbReference type="PANTHER" id="PTHR46233">
    <property type="entry name" value="HYDROXYACYLGLUTATHIONE HYDROLASE GLOC"/>
    <property type="match status" value="1"/>
</dbReference>
<keyword evidence="3" id="KW-0378">Hydrolase</keyword>
<dbReference type="InterPro" id="IPR036866">
    <property type="entry name" value="RibonucZ/Hydroxyglut_hydro"/>
</dbReference>
<dbReference type="InterPro" id="IPR051453">
    <property type="entry name" value="MBL_Glyoxalase_II"/>
</dbReference>
<dbReference type="Gene3D" id="3.60.15.10">
    <property type="entry name" value="Ribonuclease Z/Hydroxyacylglutathione hydrolase-like"/>
    <property type="match status" value="1"/>
</dbReference>
<feature type="domain" description="Metallo-beta-lactamase" evidence="5">
    <location>
        <begin position="9"/>
        <end position="111"/>
    </location>
</feature>
<dbReference type="SUPFAM" id="SSF56281">
    <property type="entry name" value="Metallo-hydrolase/oxidoreductase"/>
    <property type="match status" value="1"/>
</dbReference>
<dbReference type="InterPro" id="IPR001279">
    <property type="entry name" value="Metallo-B-lactamas"/>
</dbReference>
<proteinExistence type="predicted"/>
<dbReference type="AlphaFoldDB" id="A0A382TQS8"/>
<evidence type="ECO:0000256" key="1">
    <source>
        <dbReference type="ARBA" id="ARBA00001947"/>
    </source>
</evidence>
<evidence type="ECO:0000313" key="6">
    <source>
        <dbReference type="EMBL" id="SVD23818.1"/>
    </source>
</evidence>
<protein>
    <recommendedName>
        <fullName evidence="5">Metallo-beta-lactamase domain-containing protein</fullName>
    </recommendedName>
</protein>